<comment type="similarity">
    <text evidence="1">Belongs to the universal ribosomal protein uL10 family.</text>
</comment>
<evidence type="ECO:0000313" key="4">
    <source>
        <dbReference type="EMBL" id="PHT49639.1"/>
    </source>
</evidence>
<gene>
    <name evidence="4" type="ORF">CQW23_09386</name>
</gene>
<dbReference type="Proteomes" id="UP000224567">
    <property type="component" value="Unassembled WGS sequence"/>
</dbReference>
<name>A0A2G2WWU4_CAPBA</name>
<keyword evidence="3" id="KW-0687">Ribonucleoprotein</keyword>
<dbReference type="GO" id="GO:0070180">
    <property type="term" value="F:large ribosomal subunit rRNA binding"/>
    <property type="evidence" value="ECO:0007669"/>
    <property type="project" value="TreeGrafter"/>
</dbReference>
<dbReference type="GO" id="GO:0003735">
    <property type="term" value="F:structural constituent of ribosome"/>
    <property type="evidence" value="ECO:0007669"/>
    <property type="project" value="TreeGrafter"/>
</dbReference>
<dbReference type="OrthoDB" id="185373at2759"/>
<comment type="caution">
    <text evidence="4">The sequence shown here is derived from an EMBL/GenBank/DDBJ whole genome shotgun (WGS) entry which is preliminary data.</text>
</comment>
<protein>
    <submittedName>
        <fullName evidence="4">Uncharacterized protein</fullName>
    </submittedName>
</protein>
<dbReference type="GO" id="GO:0002181">
    <property type="term" value="P:cytoplasmic translation"/>
    <property type="evidence" value="ECO:0007669"/>
    <property type="project" value="TreeGrafter"/>
</dbReference>
<dbReference type="AlphaFoldDB" id="A0A2G2WWU4"/>
<keyword evidence="5" id="KW-1185">Reference proteome</keyword>
<proteinExistence type="inferred from homology"/>
<evidence type="ECO:0000313" key="5">
    <source>
        <dbReference type="Proteomes" id="UP000224567"/>
    </source>
</evidence>
<evidence type="ECO:0000256" key="1">
    <source>
        <dbReference type="ARBA" id="ARBA00008889"/>
    </source>
</evidence>
<organism evidence="4 5">
    <name type="scientific">Capsicum baccatum</name>
    <name type="common">Peruvian pepper</name>
    <dbReference type="NCBI Taxonomy" id="33114"/>
    <lineage>
        <taxon>Eukaryota</taxon>
        <taxon>Viridiplantae</taxon>
        <taxon>Streptophyta</taxon>
        <taxon>Embryophyta</taxon>
        <taxon>Tracheophyta</taxon>
        <taxon>Spermatophyta</taxon>
        <taxon>Magnoliopsida</taxon>
        <taxon>eudicotyledons</taxon>
        <taxon>Gunneridae</taxon>
        <taxon>Pentapetalae</taxon>
        <taxon>asterids</taxon>
        <taxon>lamiids</taxon>
        <taxon>Solanales</taxon>
        <taxon>Solanaceae</taxon>
        <taxon>Solanoideae</taxon>
        <taxon>Capsiceae</taxon>
        <taxon>Capsicum</taxon>
    </lineage>
</organism>
<dbReference type="EMBL" id="MLFT02000004">
    <property type="protein sequence ID" value="PHT49639.1"/>
    <property type="molecule type" value="Genomic_DNA"/>
</dbReference>
<dbReference type="InterPro" id="IPR050323">
    <property type="entry name" value="Ribosomal_protein_uL10"/>
</dbReference>
<evidence type="ECO:0000256" key="2">
    <source>
        <dbReference type="ARBA" id="ARBA00022980"/>
    </source>
</evidence>
<dbReference type="GO" id="GO:0000027">
    <property type="term" value="P:ribosomal large subunit assembly"/>
    <property type="evidence" value="ECO:0007669"/>
    <property type="project" value="TreeGrafter"/>
</dbReference>
<sequence length="685" mass="77443">MGIIFLSNSTSPIQQAKQFLTAPSSPSPTYPPTILEKIYISLKIVQDIVVESQERNKHMLSSIFHVRSVLQEEMQLDSTSIDTLENSDAINITSNTEVAYMVKSHLDSELPVFGDGDTILQYIFSDVLSGASIDATKLKFSPLSFSVKGPLEFDCKVFDRLPKRDISAEFPSSSAPIGSLPPVLSINDYKWVDTGQLHDSFDMLQYNQIKLLGCAPLLINAISFSSDAPKLFDKIAERSRCFSMLYDSEYIGEVEELIECSYNLTSFCYSYKLLGISIENLFLYPFDRAAISSVERYAIDEFRHVEANCERNISVDRYILETANNFSGNPRSYICPLSYSMTRATILSLWIELSSSEQVEPGLPLLLRFNFGWLDVTFAQQVKVEGILLLVGKIEGSFDYDYDSWVVYVPNGEFLSSISPTDLKYWERYTGPDSVKEWRKYLDILLPMLAPIGTLYSIWVTYGAYIVVCYVDSKIIKATVLHNEIVVQEIKSNIVLCTTKIQKFCNEHTPLEADLVLVDGRTWLEVKPFFYSSATFIIFTKFFIHTFDPGILNIRITDDIDLAMHSHSGTPATYYLIAMLGREQLGGLVMGEVGTDAFVNFDKMAKSSDLVFLLSEMVMFNIHKSNGPLYGVVKKCSLMFFEISENRAEHNNLYEAISNNIQFGILLATNSLALSSWFLNTQKWT</sequence>
<reference evidence="5" key="2">
    <citation type="journal article" date="2017" name="J. Anim. Genet.">
        <title>Multiple reference genome sequences of hot pepper reveal the massive evolution of plant disease resistance genes by retroduplication.</title>
        <authorList>
            <person name="Kim S."/>
            <person name="Park J."/>
            <person name="Yeom S.-I."/>
            <person name="Kim Y.-M."/>
            <person name="Seo E."/>
            <person name="Kim K.-T."/>
            <person name="Kim M.-S."/>
            <person name="Lee J.M."/>
            <person name="Cheong K."/>
            <person name="Shin H.-S."/>
            <person name="Kim S.-B."/>
            <person name="Han K."/>
            <person name="Lee J."/>
            <person name="Park M."/>
            <person name="Lee H.-A."/>
            <person name="Lee H.-Y."/>
            <person name="Lee Y."/>
            <person name="Oh S."/>
            <person name="Lee J.H."/>
            <person name="Choi E."/>
            <person name="Choi E."/>
            <person name="Lee S.E."/>
            <person name="Jeon J."/>
            <person name="Kim H."/>
            <person name="Choi G."/>
            <person name="Song H."/>
            <person name="Lee J."/>
            <person name="Lee S.-C."/>
            <person name="Kwon J.-K."/>
            <person name="Lee H.-Y."/>
            <person name="Koo N."/>
            <person name="Hong Y."/>
            <person name="Kim R.W."/>
            <person name="Kang W.-H."/>
            <person name="Huh J.H."/>
            <person name="Kang B.-C."/>
            <person name="Yang T.-J."/>
            <person name="Lee Y.-H."/>
            <person name="Bennetzen J.L."/>
            <person name="Choi D."/>
        </authorList>
    </citation>
    <scope>NUCLEOTIDE SEQUENCE [LARGE SCALE GENOMIC DNA]</scope>
    <source>
        <strain evidence="5">cv. PBC81</strain>
    </source>
</reference>
<keyword evidence="2" id="KW-0689">Ribosomal protein</keyword>
<evidence type="ECO:0000256" key="3">
    <source>
        <dbReference type="ARBA" id="ARBA00023274"/>
    </source>
</evidence>
<dbReference type="PANTHER" id="PTHR45699:SF3">
    <property type="entry name" value="LARGE RIBOSOMAL SUBUNIT PROTEIN UL10"/>
    <property type="match status" value="1"/>
</dbReference>
<accession>A0A2G2WWU4</accession>
<reference evidence="4 5" key="1">
    <citation type="journal article" date="2017" name="Genome Biol.">
        <title>New reference genome sequences of hot pepper reveal the massive evolution of plant disease-resistance genes by retroduplication.</title>
        <authorList>
            <person name="Kim S."/>
            <person name="Park J."/>
            <person name="Yeom S.I."/>
            <person name="Kim Y.M."/>
            <person name="Seo E."/>
            <person name="Kim K.T."/>
            <person name="Kim M.S."/>
            <person name="Lee J.M."/>
            <person name="Cheong K."/>
            <person name="Shin H.S."/>
            <person name="Kim S.B."/>
            <person name="Han K."/>
            <person name="Lee J."/>
            <person name="Park M."/>
            <person name="Lee H.A."/>
            <person name="Lee H.Y."/>
            <person name="Lee Y."/>
            <person name="Oh S."/>
            <person name="Lee J.H."/>
            <person name="Choi E."/>
            <person name="Choi E."/>
            <person name="Lee S.E."/>
            <person name="Jeon J."/>
            <person name="Kim H."/>
            <person name="Choi G."/>
            <person name="Song H."/>
            <person name="Lee J."/>
            <person name="Lee S.C."/>
            <person name="Kwon J.K."/>
            <person name="Lee H.Y."/>
            <person name="Koo N."/>
            <person name="Hong Y."/>
            <person name="Kim R.W."/>
            <person name="Kang W.H."/>
            <person name="Huh J.H."/>
            <person name="Kang B.C."/>
            <person name="Yang T.J."/>
            <person name="Lee Y.H."/>
            <person name="Bennetzen J.L."/>
            <person name="Choi D."/>
        </authorList>
    </citation>
    <scope>NUCLEOTIDE SEQUENCE [LARGE SCALE GENOMIC DNA]</scope>
    <source>
        <strain evidence="5">cv. PBC81</strain>
    </source>
</reference>
<dbReference type="GO" id="GO:0022625">
    <property type="term" value="C:cytosolic large ribosomal subunit"/>
    <property type="evidence" value="ECO:0007669"/>
    <property type="project" value="TreeGrafter"/>
</dbReference>
<dbReference type="STRING" id="33114.A0A2G2WWU4"/>
<dbReference type="PANTHER" id="PTHR45699">
    <property type="entry name" value="60S ACIDIC RIBOSOMAL PROTEIN P0"/>
    <property type="match status" value="1"/>
</dbReference>